<feature type="compositionally biased region" description="Basic and acidic residues" evidence="1">
    <location>
        <begin position="1"/>
        <end position="24"/>
    </location>
</feature>
<dbReference type="AlphaFoldDB" id="A0A2I0JYX0"/>
<comment type="caution">
    <text evidence="2">The sequence shown here is derived from an EMBL/GenBank/DDBJ whole genome shotgun (WGS) entry which is preliminary data.</text>
</comment>
<dbReference type="EMBL" id="PGOL01001139">
    <property type="protein sequence ID" value="PKI60646.1"/>
    <property type="molecule type" value="Genomic_DNA"/>
</dbReference>
<accession>A0A2I0JYX0</accession>
<reference evidence="2 3" key="1">
    <citation type="submission" date="2017-11" db="EMBL/GenBank/DDBJ databases">
        <title>De-novo sequencing of pomegranate (Punica granatum L.) genome.</title>
        <authorList>
            <person name="Akparov Z."/>
            <person name="Amiraslanov A."/>
            <person name="Hajiyeva S."/>
            <person name="Abbasov M."/>
            <person name="Kaur K."/>
            <person name="Hamwieh A."/>
            <person name="Solovyev V."/>
            <person name="Salamov A."/>
            <person name="Braich B."/>
            <person name="Kosarev P."/>
            <person name="Mahmoud A."/>
            <person name="Hajiyev E."/>
            <person name="Babayeva S."/>
            <person name="Izzatullayeva V."/>
            <person name="Mammadov A."/>
            <person name="Mammadov A."/>
            <person name="Sharifova S."/>
            <person name="Ojaghi J."/>
            <person name="Eynullazada K."/>
            <person name="Bayramov B."/>
            <person name="Abdulazimova A."/>
            <person name="Shahmuradov I."/>
        </authorList>
    </citation>
    <scope>NUCLEOTIDE SEQUENCE [LARGE SCALE GENOMIC DNA]</scope>
    <source>
        <strain evidence="3">cv. AG2017</strain>
        <tissue evidence="2">Leaf</tissue>
    </source>
</reference>
<name>A0A2I0JYX0_PUNGR</name>
<sequence>MGSKDETLPYGRFEEGTRPCEDLKMGLGPMKDLRKGLGPMDPVLGGLDTRPLEAPVSFVWAYRDVPDDALVALLVVRRARRL</sequence>
<proteinExistence type="predicted"/>
<evidence type="ECO:0000313" key="3">
    <source>
        <dbReference type="Proteomes" id="UP000233551"/>
    </source>
</evidence>
<gene>
    <name evidence="2" type="ORF">CRG98_018964</name>
</gene>
<organism evidence="2 3">
    <name type="scientific">Punica granatum</name>
    <name type="common">Pomegranate</name>
    <dbReference type="NCBI Taxonomy" id="22663"/>
    <lineage>
        <taxon>Eukaryota</taxon>
        <taxon>Viridiplantae</taxon>
        <taxon>Streptophyta</taxon>
        <taxon>Embryophyta</taxon>
        <taxon>Tracheophyta</taxon>
        <taxon>Spermatophyta</taxon>
        <taxon>Magnoliopsida</taxon>
        <taxon>eudicotyledons</taxon>
        <taxon>Gunneridae</taxon>
        <taxon>Pentapetalae</taxon>
        <taxon>rosids</taxon>
        <taxon>malvids</taxon>
        <taxon>Myrtales</taxon>
        <taxon>Lythraceae</taxon>
        <taxon>Punica</taxon>
    </lineage>
</organism>
<evidence type="ECO:0000313" key="2">
    <source>
        <dbReference type="EMBL" id="PKI60646.1"/>
    </source>
</evidence>
<protein>
    <submittedName>
        <fullName evidence="2">Uncharacterized protein</fullName>
    </submittedName>
</protein>
<evidence type="ECO:0000256" key="1">
    <source>
        <dbReference type="SAM" id="MobiDB-lite"/>
    </source>
</evidence>
<keyword evidence="3" id="KW-1185">Reference proteome</keyword>
<feature type="region of interest" description="Disordered" evidence="1">
    <location>
        <begin position="1"/>
        <end position="25"/>
    </location>
</feature>
<dbReference type="Proteomes" id="UP000233551">
    <property type="component" value="Unassembled WGS sequence"/>
</dbReference>